<dbReference type="CDD" id="cd19607">
    <property type="entry name" value="GTA_TIM-barrel-like"/>
    <property type="match status" value="1"/>
</dbReference>
<dbReference type="Proteomes" id="UP000479043">
    <property type="component" value="Unassembled WGS sequence"/>
</dbReference>
<protein>
    <submittedName>
        <fullName evidence="4">Host specificity protein</fullName>
    </submittedName>
</protein>
<organism evidence="4 5">
    <name type="scientific">Thalassovita mangrovi</name>
    <dbReference type="NCBI Taxonomy" id="2692236"/>
    <lineage>
        <taxon>Bacteria</taxon>
        <taxon>Pseudomonadati</taxon>
        <taxon>Pseudomonadota</taxon>
        <taxon>Alphaproteobacteria</taxon>
        <taxon>Rhodobacterales</taxon>
        <taxon>Roseobacteraceae</taxon>
        <taxon>Thalassovita</taxon>
    </lineage>
</organism>
<dbReference type="InterPro" id="IPR056490">
    <property type="entry name" value="Rcc01698_C"/>
</dbReference>
<evidence type="ECO:0000313" key="5">
    <source>
        <dbReference type="Proteomes" id="UP000479043"/>
    </source>
</evidence>
<dbReference type="InterPro" id="IPR025195">
    <property type="entry name" value="GTA_TIM_dom"/>
</dbReference>
<evidence type="ECO:0000259" key="1">
    <source>
        <dbReference type="Pfam" id="PF13547"/>
    </source>
</evidence>
<reference evidence="4 5" key="1">
    <citation type="submission" date="2020-01" db="EMBL/GenBank/DDBJ databases">
        <authorList>
            <person name="Chen S."/>
        </authorList>
    </citation>
    <scope>NUCLEOTIDE SEQUENCE [LARGE SCALE GENOMIC DNA]</scope>
    <source>
        <strain evidence="4 5">GS-10</strain>
    </source>
</reference>
<gene>
    <name evidence="4" type="ORF">GR167_02455</name>
</gene>
<keyword evidence="5" id="KW-1185">Reference proteome</keyword>
<dbReference type="SUPFAM" id="SSF51445">
    <property type="entry name" value="(Trans)glycosidases"/>
    <property type="match status" value="1"/>
</dbReference>
<dbReference type="Pfam" id="PF13547">
    <property type="entry name" value="GTA_TIM"/>
    <property type="match status" value="1"/>
</dbReference>
<dbReference type="InterPro" id="IPR032876">
    <property type="entry name" value="J_dom"/>
</dbReference>
<proteinExistence type="predicted"/>
<sequence>MATILLSAAGAAIGGSIGGTVLGLSSVAVGRFAGALLGRAIDQRLLGEGSEAVETGRIDRFRLTGASEGDPVARLYGRMRIGGQVIWATHFEEHADTTRGGKGGGRRSTEYSYTVSLAIALCEGEIGGVCRVWADGNEVAPEDLNIRVYRGSMDQLPDPKIEAVEGAGKVPAYRGTAYVVMEDLDLAPFGSRVPQFTFEVLRPDFEYDGTVDEEPGHAIRGVALMPGTGEYALATDPAVFDYGLGETRTANINSASGQSDLATSLDQLQQELPNCEAVSLIVSWFGDDLHCGDCALRPKVEQSEQDAEGMPWSVSGLSRATAGLVPLQDGRPVYGGTPSDASVIQAIVALQQTGQAVMFYPFILMEQMAGNTLPNPWTGEAGQPVLPWRGRITASLAPGMDGSPDRSAAMDAQVADFFGTVTAADFIVGEGEVTYTGPEEWSYSRFILHNAALCAAAGGVESFCVGSEMRGLTQLRGANDTFPAVERMRLLVAQVRALLGPDVKLGYAADWSEYFGYHPQDGSGDVFFHLDPLWADEEIDFIGIDNYMPLSDWREGEDHRDAAWGAIYDLGYLRSNIEGGEGYDWYYHSEEAREAQIRTPITDGAYGEPWVYRYKDIRAWWGNTHHERVGGVRLETPTDWVPQSKPIRLTELGCGAIDKGTNQPNKFLDPKSSESVLPRYSDGRRDELIQMQYLRAMLGYWGEDANNPASEEYDGRMLDMSRAFVWAWDARPYPAFPRNTELWGDGDNYAKGHWINGRGSARSLASVVTEICRQAGVSGIDTTALFGHVRGYHLSDASEARSALQPLMLRYGFDAIERDGVLVFRSRTGLTDWALGEDMLAVNDDLPASTEARRAAQSDMAGRVRLRFIEADADFETASEESVLPDEATHAVAASEIPLAMTRAEGRQVVERWLSEARLSRDSVRIALPPSALGIGAGDVIALPDGSGSGSYRVDRVEYGASQILEAVRIDKQSYRPADFTDETSPVTPYVAPAHVLPLFLDLPLLRGDELPHAPHLAVTATPWSGSVAVYHAASDADYALLATQQARATVGVTQTALYRARPGLWDRGNTLQVRLASGSLESRSEDDILAGANLAAIGDGAAENWELVQFRDAELVDTNTYLLRHLLRGQQGSDALMPDSWPAGSYFVLLDNAVTQLGLSAASRNLARHYRIGPASRGYDDPSYRHYQLAFSGIGLKPFAPVHLRAEATGAGDVTLRWIRRTRVGGDSWDGLEVPLGEEQELYLVRILDGAQVLREETVASAEWTYAAAAIAADGGLSGLVAEVAQVSAVYGAGAAARLELGG</sequence>
<dbReference type="RefSeq" id="WP_160971866.1">
    <property type="nucleotide sequence ID" value="NZ_WWEN01000002.1"/>
</dbReference>
<dbReference type="Pfam" id="PF23666">
    <property type="entry name" value="Rcc01698_C"/>
    <property type="match status" value="1"/>
</dbReference>
<evidence type="ECO:0000259" key="3">
    <source>
        <dbReference type="Pfam" id="PF23666"/>
    </source>
</evidence>
<dbReference type="Pfam" id="PF13550">
    <property type="entry name" value="Phage-tail_3"/>
    <property type="match status" value="1"/>
</dbReference>
<feature type="domain" description="GTA TIM-barrel-like" evidence="1">
    <location>
        <begin position="441"/>
        <end position="737"/>
    </location>
</feature>
<comment type="caution">
    <text evidence="4">The sequence shown here is derived from an EMBL/GenBank/DDBJ whole genome shotgun (WGS) entry which is preliminary data.</text>
</comment>
<evidence type="ECO:0000313" key="4">
    <source>
        <dbReference type="EMBL" id="MYM54151.1"/>
    </source>
</evidence>
<dbReference type="EMBL" id="WWEN01000002">
    <property type="protein sequence ID" value="MYM54151.1"/>
    <property type="molecule type" value="Genomic_DNA"/>
</dbReference>
<name>A0A6L8LDL5_9RHOB</name>
<feature type="domain" description="Rcc01698-like C-terminal" evidence="3">
    <location>
        <begin position="1049"/>
        <end position="1149"/>
    </location>
</feature>
<dbReference type="InterPro" id="IPR017853">
    <property type="entry name" value="GH"/>
</dbReference>
<accession>A0A6L8LDL5</accession>
<dbReference type="Gene3D" id="3.20.20.80">
    <property type="entry name" value="Glycosidases"/>
    <property type="match status" value="1"/>
</dbReference>
<feature type="domain" description="Tip attachment protein J" evidence="2">
    <location>
        <begin position="796"/>
        <end position="959"/>
    </location>
</feature>
<evidence type="ECO:0000259" key="2">
    <source>
        <dbReference type="Pfam" id="PF13550"/>
    </source>
</evidence>